<dbReference type="InterPro" id="IPR019999">
    <property type="entry name" value="Anth_synth_I-like"/>
</dbReference>
<accession>A0A3N4HUF2</accession>
<evidence type="ECO:0000256" key="2">
    <source>
        <dbReference type="ARBA" id="ARBA00005009"/>
    </source>
</evidence>
<protein>
    <recommendedName>
        <fullName evidence="4">aminodeoxychorismate synthase</fullName>
        <ecNumber evidence="4">2.6.1.85</ecNumber>
    </recommendedName>
    <alternativeName>
        <fullName evidence="8">Para-aminobenzoate synthase</fullName>
    </alternativeName>
    <alternativeName>
        <fullName evidence="9">p-aminobenzoic acid synthase</fullName>
    </alternativeName>
</protein>
<dbReference type="InterPro" id="IPR006221">
    <property type="entry name" value="TrpG/PapA_dom"/>
</dbReference>
<evidence type="ECO:0000256" key="4">
    <source>
        <dbReference type="ARBA" id="ARBA00013139"/>
    </source>
</evidence>
<dbReference type="GO" id="GO:0005737">
    <property type="term" value="C:cytoplasm"/>
    <property type="evidence" value="ECO:0007669"/>
    <property type="project" value="TreeGrafter"/>
</dbReference>
<sequence>MDFSTYSEPQPVHKAPPNSRRILFIDSYDSFTYNLTTLLESITGAEVHVIHNDTLLFPELLPHIDSFDAVVVGPGPGSPEIPEDVGVIRHLWNELPENKILPILGVCLGHQSLCLSAGGKLKRLNVVKHGMITKLEHVGHDIFHKVGEVNAVRYHSLHVVDPYLDEVEPLAWADDGEENGKVLMAVRHRRKPFWGVQYHPESICTRGGGPEVLDNFWQLALDWSRSNGRKTKPLLSNWRIRPRMKTLLEGVAELGRKEEEVRNPVVVGKEVEYLVMENTNLDVPAIADLLGARTAEEFAVLDSASAPGRFSIIASFIPETTPKFHKVGSRAEAEKIPLEPYGSVWGFLAKTMNDNQITTGPTEIPFWGGLIGYFSYEVGVDALEVPLKHRSPTHSTPDISLVFVHRSIILDKQTSRLYILSIHPTDTAWLHTTYASLLATSSLPLTPAISTTTTPTPKPIIFPPARQTYESAITTCKTHLSAGSSYELCLTSLTPLPPPQDPYSTFLSLLHSNPAPYALYLRLAPTTILSSSPERFLSISRPPHQLTELRPIKGTLSKSPALTLPLATKRLQNDPKEVSENLMILDLIRHDLHQFSGAELTVPQLMKVEEYASVYQMVSVIRAPIPQAPLDEPARAITQADLLSKMLPPGSMTGAPKKRSVEILQDVEGHERGVYSGVMGYWDIGGGGDWAVVIRSAVGYDEGKEGTRWEIGAGGAITALSLEREEWEEMVVKLRSAGRVFGEVRS</sequence>
<evidence type="ECO:0000256" key="9">
    <source>
        <dbReference type="ARBA" id="ARBA00031904"/>
    </source>
</evidence>
<dbReference type="Pfam" id="PF00117">
    <property type="entry name" value="GATase"/>
    <property type="match status" value="1"/>
</dbReference>
<comment type="pathway">
    <text evidence="2">Cofactor biosynthesis; tetrahydrofolate biosynthesis; 4-aminobenzoate from chorismate: step 1/2.</text>
</comment>
<feature type="domain" description="Glutamine amidotransferase" evidence="10">
    <location>
        <begin position="24"/>
        <end position="216"/>
    </location>
</feature>
<dbReference type="InterPro" id="IPR010117">
    <property type="entry name" value="PabB_fungal"/>
</dbReference>
<comment type="similarity">
    <text evidence="3">In the C-terminal section; belongs to the anthranilate synthase component I family.</text>
</comment>
<dbReference type="SUPFAM" id="SSF56322">
    <property type="entry name" value="ADC synthase"/>
    <property type="match status" value="1"/>
</dbReference>
<dbReference type="PRINTS" id="PR00097">
    <property type="entry name" value="ANTSNTHASEII"/>
</dbReference>
<dbReference type="InterPro" id="IPR015890">
    <property type="entry name" value="Chorismate_C"/>
</dbReference>
<evidence type="ECO:0000256" key="3">
    <source>
        <dbReference type="ARBA" id="ARBA00005970"/>
    </source>
</evidence>
<dbReference type="Proteomes" id="UP000275078">
    <property type="component" value="Unassembled WGS sequence"/>
</dbReference>
<dbReference type="CDD" id="cd01743">
    <property type="entry name" value="GATase1_Anthranilate_Synthase"/>
    <property type="match status" value="1"/>
</dbReference>
<reference evidence="13 14" key="1">
    <citation type="journal article" date="2018" name="Nat. Ecol. Evol.">
        <title>Pezizomycetes genomes reveal the molecular basis of ectomycorrhizal truffle lifestyle.</title>
        <authorList>
            <person name="Murat C."/>
            <person name="Payen T."/>
            <person name="Noel B."/>
            <person name="Kuo A."/>
            <person name="Morin E."/>
            <person name="Chen J."/>
            <person name="Kohler A."/>
            <person name="Krizsan K."/>
            <person name="Balestrini R."/>
            <person name="Da Silva C."/>
            <person name="Montanini B."/>
            <person name="Hainaut M."/>
            <person name="Levati E."/>
            <person name="Barry K.W."/>
            <person name="Belfiori B."/>
            <person name="Cichocki N."/>
            <person name="Clum A."/>
            <person name="Dockter R.B."/>
            <person name="Fauchery L."/>
            <person name="Guy J."/>
            <person name="Iotti M."/>
            <person name="Le Tacon F."/>
            <person name="Lindquist E.A."/>
            <person name="Lipzen A."/>
            <person name="Malagnac F."/>
            <person name="Mello A."/>
            <person name="Molinier V."/>
            <person name="Miyauchi S."/>
            <person name="Poulain J."/>
            <person name="Riccioni C."/>
            <person name="Rubini A."/>
            <person name="Sitrit Y."/>
            <person name="Splivallo R."/>
            <person name="Traeger S."/>
            <person name="Wang M."/>
            <person name="Zifcakova L."/>
            <person name="Wipf D."/>
            <person name="Zambonelli A."/>
            <person name="Paolocci F."/>
            <person name="Nowrousian M."/>
            <person name="Ottonello S."/>
            <person name="Baldrian P."/>
            <person name="Spatafora J.W."/>
            <person name="Henrissat B."/>
            <person name="Nagy L.G."/>
            <person name="Aury J.M."/>
            <person name="Wincker P."/>
            <person name="Grigoriev I.V."/>
            <person name="Bonfante P."/>
            <person name="Martin F.M."/>
        </authorList>
    </citation>
    <scope>NUCLEOTIDE SEQUENCE [LARGE SCALE GENOMIC DNA]</scope>
    <source>
        <strain evidence="13 14">RN42</strain>
    </source>
</reference>
<dbReference type="PANTHER" id="PTHR11236:SF18">
    <property type="entry name" value="AMINODEOXYCHORISMATE SYNTHASE"/>
    <property type="match status" value="1"/>
</dbReference>
<evidence type="ECO:0000313" key="14">
    <source>
        <dbReference type="Proteomes" id="UP000275078"/>
    </source>
</evidence>
<proteinExistence type="inferred from homology"/>
<evidence type="ECO:0000256" key="7">
    <source>
        <dbReference type="ARBA" id="ARBA00022962"/>
    </source>
</evidence>
<evidence type="ECO:0000256" key="5">
    <source>
        <dbReference type="ARBA" id="ARBA00022679"/>
    </source>
</evidence>
<dbReference type="InterPro" id="IPR017926">
    <property type="entry name" value="GATASE"/>
</dbReference>
<dbReference type="GO" id="GO:0046654">
    <property type="term" value="P:tetrahydrofolate biosynthetic process"/>
    <property type="evidence" value="ECO:0007669"/>
    <property type="project" value="UniProtKB-UniPathway"/>
</dbReference>
<dbReference type="Gene3D" id="3.60.120.10">
    <property type="entry name" value="Anthranilate synthase"/>
    <property type="match status" value="1"/>
</dbReference>
<dbReference type="PROSITE" id="PS51273">
    <property type="entry name" value="GATASE_TYPE_1"/>
    <property type="match status" value="1"/>
</dbReference>
<dbReference type="NCBIfam" id="TIGR01823">
    <property type="entry name" value="PabB-fungal"/>
    <property type="match status" value="1"/>
</dbReference>
<keyword evidence="14" id="KW-1185">Reference proteome</keyword>
<dbReference type="Pfam" id="PF00425">
    <property type="entry name" value="Chorismate_bind"/>
    <property type="match status" value="1"/>
</dbReference>
<dbReference type="AlphaFoldDB" id="A0A3N4HUF2"/>
<dbReference type="SUPFAM" id="SSF52317">
    <property type="entry name" value="Class I glutamine amidotransferase-like"/>
    <property type="match status" value="1"/>
</dbReference>
<evidence type="ECO:0000313" key="13">
    <source>
        <dbReference type="EMBL" id="RPA77425.1"/>
    </source>
</evidence>
<evidence type="ECO:0000256" key="1">
    <source>
        <dbReference type="ARBA" id="ARBA00001000"/>
    </source>
</evidence>
<dbReference type="STRING" id="1160509.A0A3N4HUF2"/>
<dbReference type="Gene3D" id="3.40.50.880">
    <property type="match status" value="1"/>
</dbReference>
<comment type="catalytic activity">
    <reaction evidence="1">
        <text>chorismate + L-glutamine = 4-amino-4-deoxychorismate + L-glutamate</text>
        <dbReference type="Rhea" id="RHEA:11672"/>
        <dbReference type="ChEBI" id="CHEBI:29748"/>
        <dbReference type="ChEBI" id="CHEBI:29985"/>
        <dbReference type="ChEBI" id="CHEBI:58359"/>
        <dbReference type="ChEBI" id="CHEBI:58406"/>
        <dbReference type="EC" id="2.6.1.85"/>
    </reaction>
</comment>
<dbReference type="InterPro" id="IPR029062">
    <property type="entry name" value="Class_I_gatase-like"/>
</dbReference>
<organism evidence="13 14">
    <name type="scientific">Ascobolus immersus RN42</name>
    <dbReference type="NCBI Taxonomy" id="1160509"/>
    <lineage>
        <taxon>Eukaryota</taxon>
        <taxon>Fungi</taxon>
        <taxon>Dikarya</taxon>
        <taxon>Ascomycota</taxon>
        <taxon>Pezizomycotina</taxon>
        <taxon>Pezizomycetes</taxon>
        <taxon>Pezizales</taxon>
        <taxon>Ascobolaceae</taxon>
        <taxon>Ascobolus</taxon>
    </lineage>
</organism>
<dbReference type="PANTHER" id="PTHR11236">
    <property type="entry name" value="AMINOBENZOATE/ANTHRANILATE SYNTHASE"/>
    <property type="match status" value="1"/>
</dbReference>
<dbReference type="UniPathway" id="UPA00077">
    <property type="reaction ID" value="UER00149"/>
</dbReference>
<dbReference type="InterPro" id="IPR005801">
    <property type="entry name" value="ADC_synthase"/>
</dbReference>
<feature type="domain" description="Chorismate-utilising enzyme C-terminal" evidence="11">
    <location>
        <begin position="466"/>
        <end position="733"/>
    </location>
</feature>
<keyword evidence="6" id="KW-0289">Folate biosynthesis</keyword>
<dbReference type="GO" id="GO:0008153">
    <property type="term" value="P:4-aminobenzoate biosynthetic process"/>
    <property type="evidence" value="ECO:0007669"/>
    <property type="project" value="TreeGrafter"/>
</dbReference>
<dbReference type="PRINTS" id="PR00096">
    <property type="entry name" value="GATASE"/>
</dbReference>
<feature type="domain" description="Anthranilate synthase component I N-terminal" evidence="12">
    <location>
        <begin position="295"/>
        <end position="419"/>
    </location>
</feature>
<dbReference type="GO" id="GO:0000162">
    <property type="term" value="P:L-tryptophan biosynthetic process"/>
    <property type="evidence" value="ECO:0007669"/>
    <property type="project" value="TreeGrafter"/>
</dbReference>
<keyword evidence="5" id="KW-0808">Transferase</keyword>
<evidence type="ECO:0000256" key="8">
    <source>
        <dbReference type="ARBA" id="ARBA00031329"/>
    </source>
</evidence>
<dbReference type="GO" id="GO:0046820">
    <property type="term" value="F:4-amino-4-deoxychorismate synthase activity"/>
    <property type="evidence" value="ECO:0007669"/>
    <property type="project" value="UniProtKB-EC"/>
</dbReference>
<name>A0A3N4HUF2_ASCIM</name>
<evidence type="ECO:0000259" key="11">
    <source>
        <dbReference type="Pfam" id="PF00425"/>
    </source>
</evidence>
<evidence type="ECO:0000259" key="10">
    <source>
        <dbReference type="Pfam" id="PF00117"/>
    </source>
</evidence>
<dbReference type="OrthoDB" id="64220at2759"/>
<dbReference type="EMBL" id="ML119727">
    <property type="protein sequence ID" value="RPA77425.1"/>
    <property type="molecule type" value="Genomic_DNA"/>
</dbReference>
<dbReference type="InterPro" id="IPR006805">
    <property type="entry name" value="Anth_synth_I_N"/>
</dbReference>
<evidence type="ECO:0000256" key="6">
    <source>
        <dbReference type="ARBA" id="ARBA00022909"/>
    </source>
</evidence>
<dbReference type="EC" id="2.6.1.85" evidence="4"/>
<evidence type="ECO:0000259" key="12">
    <source>
        <dbReference type="Pfam" id="PF04715"/>
    </source>
</evidence>
<dbReference type="PRINTS" id="PR00099">
    <property type="entry name" value="CPSGATASE"/>
</dbReference>
<dbReference type="Pfam" id="PF04715">
    <property type="entry name" value="Anth_synt_I_N"/>
    <property type="match status" value="1"/>
</dbReference>
<gene>
    <name evidence="13" type="ORF">BJ508DRAFT_370545</name>
</gene>
<keyword evidence="7" id="KW-0315">Glutamine amidotransferase</keyword>
<dbReference type="NCBIfam" id="TIGR00566">
    <property type="entry name" value="trpG_papA"/>
    <property type="match status" value="1"/>
</dbReference>
<dbReference type="GO" id="GO:0046656">
    <property type="term" value="P:folic acid biosynthetic process"/>
    <property type="evidence" value="ECO:0007669"/>
    <property type="project" value="UniProtKB-KW"/>
</dbReference>